<dbReference type="InterPro" id="IPR006342">
    <property type="entry name" value="FkbM_mtfrase"/>
</dbReference>
<dbReference type="FunFam" id="3.40.50.980:FF:000001">
    <property type="entry name" value="Non-ribosomal peptide synthetase"/>
    <property type="match status" value="1"/>
</dbReference>
<evidence type="ECO:0000256" key="3">
    <source>
        <dbReference type="ARBA" id="ARBA00022553"/>
    </source>
</evidence>
<keyword evidence="5" id="KW-0045">Antibiotic biosynthesis</keyword>
<dbReference type="SUPFAM" id="SSF52777">
    <property type="entry name" value="CoA-dependent acyltransferases"/>
    <property type="match status" value="12"/>
</dbReference>
<dbReference type="InterPro" id="IPR000873">
    <property type="entry name" value="AMP-dep_synth/lig_dom"/>
</dbReference>
<dbReference type="GO" id="GO:0032259">
    <property type="term" value="P:methylation"/>
    <property type="evidence" value="ECO:0007669"/>
    <property type="project" value="UniProtKB-KW"/>
</dbReference>
<dbReference type="InterPro" id="IPR010060">
    <property type="entry name" value="NRPS_synth"/>
</dbReference>
<evidence type="ECO:0000313" key="8">
    <source>
        <dbReference type="Proteomes" id="UP000199028"/>
    </source>
</evidence>
<comment type="cofactor">
    <cofactor evidence="1">
        <name>pantetheine 4'-phosphate</name>
        <dbReference type="ChEBI" id="CHEBI:47942"/>
    </cofactor>
</comment>
<dbReference type="Gene3D" id="3.40.50.1820">
    <property type="entry name" value="alpha/beta hydrolase"/>
    <property type="match status" value="1"/>
</dbReference>
<keyword evidence="3" id="KW-0597">Phosphoprotein</keyword>
<dbReference type="Gene3D" id="3.30.300.30">
    <property type="match status" value="5"/>
</dbReference>
<dbReference type="GO" id="GO:0005829">
    <property type="term" value="C:cytosol"/>
    <property type="evidence" value="ECO:0007669"/>
    <property type="project" value="TreeGrafter"/>
</dbReference>
<dbReference type="Pfam" id="PF00550">
    <property type="entry name" value="PP-binding"/>
    <property type="match status" value="4"/>
</dbReference>
<dbReference type="InterPro" id="IPR010071">
    <property type="entry name" value="AA_adenyl_dom"/>
</dbReference>
<dbReference type="Pfam" id="PF13193">
    <property type="entry name" value="AMP-binding_C"/>
    <property type="match status" value="3"/>
</dbReference>
<dbReference type="PROSITE" id="PS50075">
    <property type="entry name" value="CARRIER"/>
    <property type="match status" value="4"/>
</dbReference>
<feature type="domain" description="Carrier" evidence="6">
    <location>
        <begin position="3421"/>
        <end position="3495"/>
    </location>
</feature>
<dbReference type="NCBIfam" id="TIGR01720">
    <property type="entry name" value="NRPS-para261"/>
    <property type="match status" value="1"/>
</dbReference>
<dbReference type="InterPro" id="IPR025110">
    <property type="entry name" value="AMP-bd_C"/>
</dbReference>
<dbReference type="Pfam" id="PF00501">
    <property type="entry name" value="AMP-binding"/>
    <property type="match status" value="3"/>
</dbReference>
<dbReference type="SUPFAM" id="SSF53474">
    <property type="entry name" value="alpha/beta-Hydrolases"/>
    <property type="match status" value="1"/>
</dbReference>
<dbReference type="FunFam" id="3.40.50.12780:FF:000012">
    <property type="entry name" value="Non-ribosomal peptide synthetase"/>
    <property type="match status" value="2"/>
</dbReference>
<dbReference type="Gene3D" id="3.30.559.10">
    <property type="entry name" value="Chloramphenicol acetyltransferase-like domain"/>
    <property type="match status" value="6"/>
</dbReference>
<dbReference type="Pfam" id="PF00668">
    <property type="entry name" value="Condensation"/>
    <property type="match status" value="6"/>
</dbReference>
<dbReference type="OrthoDB" id="2378856at2"/>
<dbReference type="CDD" id="cd19540">
    <property type="entry name" value="LCL_NRPS-like"/>
    <property type="match status" value="2"/>
</dbReference>
<dbReference type="InterPro" id="IPR001242">
    <property type="entry name" value="Condensation_dom"/>
</dbReference>
<organism evidence="7 8">
    <name type="scientific">Lentzea flaviverrucosa</name>
    <dbReference type="NCBI Taxonomy" id="200379"/>
    <lineage>
        <taxon>Bacteria</taxon>
        <taxon>Bacillati</taxon>
        <taxon>Actinomycetota</taxon>
        <taxon>Actinomycetes</taxon>
        <taxon>Pseudonocardiales</taxon>
        <taxon>Pseudonocardiaceae</taxon>
        <taxon>Lentzea</taxon>
    </lineage>
</organism>
<dbReference type="PANTHER" id="PTHR45527:SF1">
    <property type="entry name" value="FATTY ACID SYNTHASE"/>
    <property type="match status" value="1"/>
</dbReference>
<dbReference type="FunFam" id="2.30.38.10:FF:000001">
    <property type="entry name" value="Non-ribosomal peptide synthetase PvdI"/>
    <property type="match status" value="1"/>
</dbReference>
<keyword evidence="4" id="KW-0677">Repeat</keyword>
<dbReference type="GO" id="GO:0044550">
    <property type="term" value="P:secondary metabolite biosynthetic process"/>
    <property type="evidence" value="ECO:0007669"/>
    <property type="project" value="TreeGrafter"/>
</dbReference>
<dbReference type="FunFam" id="3.30.300.30:FF:000015">
    <property type="entry name" value="Nonribosomal peptide synthase SidD"/>
    <property type="match status" value="1"/>
</dbReference>
<dbReference type="NCBIfam" id="TIGR01733">
    <property type="entry name" value="AA-adenyl-dom"/>
    <property type="match status" value="3"/>
</dbReference>
<dbReference type="InterPro" id="IPR036736">
    <property type="entry name" value="ACP-like_sf"/>
</dbReference>
<dbReference type="EMBL" id="FOFT01000007">
    <property type="protein sequence ID" value="SER83259.1"/>
    <property type="molecule type" value="Genomic_DNA"/>
</dbReference>
<dbReference type="Gene3D" id="2.30.38.10">
    <property type="entry name" value="Luciferase, Domain 3"/>
    <property type="match status" value="1"/>
</dbReference>
<dbReference type="GO" id="GO:0008610">
    <property type="term" value="P:lipid biosynthetic process"/>
    <property type="evidence" value="ECO:0007669"/>
    <property type="project" value="UniProtKB-ARBA"/>
</dbReference>
<evidence type="ECO:0000313" key="7">
    <source>
        <dbReference type="EMBL" id="SER83259.1"/>
    </source>
</evidence>
<feature type="domain" description="Carrier" evidence="6">
    <location>
        <begin position="966"/>
        <end position="1040"/>
    </location>
</feature>
<feature type="domain" description="Carrier" evidence="6">
    <location>
        <begin position="4944"/>
        <end position="5019"/>
    </location>
</feature>
<dbReference type="Gene3D" id="3.40.50.150">
    <property type="entry name" value="Vaccinia Virus protein VP39"/>
    <property type="match status" value="1"/>
</dbReference>
<dbReference type="InterPro" id="IPR006162">
    <property type="entry name" value="Ppantetheine_attach_site"/>
</dbReference>
<dbReference type="Gene3D" id="3.40.50.980">
    <property type="match status" value="2"/>
</dbReference>
<dbReference type="GO" id="GO:0031177">
    <property type="term" value="F:phosphopantetheine binding"/>
    <property type="evidence" value="ECO:0007669"/>
    <property type="project" value="InterPro"/>
</dbReference>
<dbReference type="Pfam" id="PF00975">
    <property type="entry name" value="Thioesterase"/>
    <property type="match status" value="1"/>
</dbReference>
<sequence>MIPLSYAQRRLWFLDQVEGPSARYNLPFVVEARGPLDVTALRAAVHDVVVRHQSLRTLLVADEHGVPWQHVVPVDDLVLDIPLVDLTGQDAGRTEDSVVAEWSARHFALADEIPIRAGVLRRDESAWVLVLVVHHCAADGESMGPLAADLSAAYRARSAGAAPVWGDLAVQYGDFAMWQQELLEEVAARQLDFWRDVVAGAPGVVSVPGDRVRGAVVSGRGARVEFELDAVLTGALGDLARAHGMSRAMVAQAVLVVLLSRLGGGKDVVLGSTVAGRVEPELADLVGFFVNTWVLRVDLGDDPSLAEVLRRVRAHALAAYDHQDLPFEQLVETLNPERSVAAHPLFQVMLTWQTAESVPLDMAGAPAVLRVVPTDTAKFDLEFNFAPHGDGLRCTLEYSTDLYDRATVAGLADRFVRVAEQFAAGLTTRAGAVSVLLPRERAELDRFNDTARPHDPAAPVTVPEVFGRQVRLTPDAVAVADAGLTLTYRELDELSARVAAGLRAAGVGPESLVAVAMPRSADLVAALLGVLRCGAGYLPVDPRFPSERLRFAVADAGVVLALTEPGALAELPDLGVPHVLFDDVRTTPAGAEPAVHPDSTAYVLHTSGSTGVPKGVVIAHRNIVTCLPDLAAVSGIETGTRVFAGASIGFDVSVFELLATLSAGGRVELVRDVLELGERDDWLSGGPVVLSGVPSVLNLLLSGVDAPDAPVTGVVFAGEGLTWAVADAVRRVFPAARVVNAYGQSETYYASLGVVERTGGVGLAPVGAPIGGVRIHVLDEALAPVPPGVTGEIYVGGASVGRGYRDRPGLTAGRFVADPAGSGGRMFRTGDLGRVADGALVFAGRADDQVKVRGIRIEPAEVESVTGGHPGVAAVAARVWDGRLVAYVVPVEVGGIGTVADLVDVDVDLTAGLSAGELRAFVAARLPEYMVPSVFVVVDELPLTPSGKVDRAALPEPQAPVGAYRAPDGHTEQVLAAVYAEVLGVDVVGVDDDFFAVGGDSIRSIQVVSRARARGVGISPREVFRQRTVAALAELVEGRAGDTPVLAELPGGGTGWAPLLPVARYLLELGGGRNRFAMSVVVDLPEGVDEAGLVATLDAVTDRHDVLRSRLVVSGAEPGLEVAPQGSVNVRALVHRVPWGGRWDARLAAALLDEASDGLDPESGIVARYVWFDAGPAAGRLLIVLHHLVVDGVSWRVLLPDLAAAWARVRTGAQPGLAVSGTSARRWAHALAEEAVRPGRVAELAFWQSVVDGPDPLLGSRPLDPVLDVAGTVEHHWVTVAAPVTEALLTELPARFHGGVNDGLVAALALAVVRWRRDRGAGVPSVLLKMEGHGREDAVVPGADLSQTVGWFTAMYPVRLDLTGIGVDDALAGGAQAGAAVKAVKEQLRAVPDRGIGFGLLRYLNPETARVLEGAGIGQIAFNYLGRHAAADMPENLRGLGWTQAGDTIELVPVPDPDMPAMAVLEINAMAIETAEGLSLRARVSHPRGVLDAAAATELIDLWCSALRGLSEHLADPAAGGRTPSDLPLVSLRQQEIEEWESRYPGLADVWPLTGLQSGLLYHALLAGTGADAYHVQFVFHLSGQVDPERMRRAGQALLDRHAPLRGAFVASSAGDPVQVLPARAGLPWRHLDLTGQPASVLDEHLERDRRTPFDVTRPPLLRLTLATLGAGRAELVLTAHHVLFDGWSVPLLMSDLLRLYASGGDAAALPRVREYREFLGWLAGQDQDAAVRAWTRELAGVNEPTLLARGVAGSAEAGDVGQVDVALPGDLARTLAGCATRLGITLNTLVQAAWGVLLGKLTGRDDVVFGATVSGRPADVPGVDTMVGLFINTVPVRVAGGPGERFADVAADLQRRQAELLDHHHCGLAGIQRAVGLPELFDTVVVFESFPVDRAELAEANTASGITITGLSPVSGSHYPFALVADADPVLRLALQFRHDVVGAAEAEATAARFGRLLSQVAAEPELAVGDVDLLTPGERDLVVRTWNDTDHPVLATTLPALFSAQVASTPEAPALTFEDRTLTYAELDAEVDALAHTLAGLGVRPETVVGVLLPRSAELLVALLAVHRAGAAYLPIDAGHPAARIEHVLREARPLVTLTGREEPPVEVPGRLVVGGPLPRRRAEPVPPAPGNAAYLLYTSGSTGSPKGVLVEHAAIVNRLLWMRDEYGVGPGDRVLQKTPAGFDVSVWELFLPLLCGAELVVARPGGHRDPAYLAETVRRAGVTLVHFVPTMLRAFLAEPAAALCTSLRGVICSGEPLPDTLRDECRKVLTATLHNLYGPTEAAVDVTAGAVAQEGTVTIGTPVWNTRVYVLDQRLRPVPPGTAGELYLAGVQLARGYLGRPGLTADRFVADPFRGRGSRLYRTGDVVRWDDRGELVHLGRADGQIKVRGQRVELGEIESVLAGHPGVAQAVVLPHETAAGERTLAAYLVPSAATAGPVAALTRLRADGLEPDAELHELPGGMAVWAHNRSGVDFLHREIFDRAEYANAVATLPEDACVLDVGAHVGMFSLLLGDQRPGCRVVAVEPVPELAAMLRANLVLNGVTATVLDCGLGSTPGAAVFTYYPDMSMMSGRYADEDADREVLARVVRNQTGGEETGLDELLTDRLRSVRVEVPVRTLSQVIREHGLTSVDLLKLDVEKAELDVLHGVEPEHWPIIGQVVAEVHDLDGRLATVVKLLCDNGFDVAVEETDALEGTGMHSVHATRPGPVPTRVPIAARVRPRWGSERALAADVRTHAARLLPEHMVPAGLVFLSEIPATANGKLDRAALPQPRFGGGEAGFRAPRTPREALLCGLFAELLGAERVGADDDFFALGGHSVLVTKLVNRLRAELGADVPIRTVFDAPTAALLAERITEGARSRPPLERAAVRPERVPLSAAQRRVWFIDRFHGPSAAYNLPFALRLTGPLDAAALREALSDVVGRHESLRTLVHTDDDGVPHQVVLPPSVAVAELTVVDAGDERAVLAEAAAHVFDLAADLPVRATLVRRGEREHVLLLLLHHIAGDGESMPPLVRDLATAYGARLRGMAPCWAEPPVQYADHTLWQQELLGSEEDPASLAAAQIGHWRQELADPPPPLSLPGRARSAVPSGRGDTVEFGLDATLMTDVRAFAARHGATAPMVVQAALAVLLRRFCGDDVLIGSPIANRSDAALADSVGFFLNTWVLRVRFAGDPAFTDVVAQVRARSLDAYDNQDVPFDRLVELLNPDRAPGRHPFFQVMFAWQAVSADAFSLPGLRVGLEAVHTRTAKFDLCFNLTDLGSEVLCHLEYATDVVDRDLVEDIASSLRTVLTTLVTDPGTPIGELVRAPGRVAAVNGELVALDAVEAVLAGLPGVADAAVAAGGDGGFVGYVVPRHTGDGLELVDRLSTARLRQAAAEQLPAHAVPSSFVVVGSLPRLADGTADPAALPKPVTGRAPYRAPEGDVEVVLAEVVAEVLGLDRVGVDDDYFLIGGDSIRSIQVVSRARARGIVVTPRQVFERRTVAGLALAAAEARGGPALAELPGGGTGLVPLPSMARFVVERGGGLDRFAMVSVLRVPPGLDETVLTAALAALVNRHDALRARLTGEGLLIGPAGSVDASALLTTVPGDDLQAAADTAVAGLRPAEGAVLRCVSVPSANRLVVAVHHLVVDAVSWQVLLPDLAAACARVLEGRAPALPAVGTSLRRWMHGLLESAQDRVAEMDHWRSVLAGGDVLLGTRDLDPALDVRSTVRGFTVEVPAETTRTLLAAVPAALHCGVEDALLAGLAVAVAAVRAEPAGSVLVRVEGHGREEDLVPGADLSRTVGWFTSTFPVRVDVSATALPDVAAGGAAAGEVVARVRRAFTELPGRGAGFGVLRWLNEETGAELAGAPLGQVGFNYLGRHAESGFPEEQRAAGFAQDLDAAASVEVGFDADMPALAVLDVNAFVTDAADGSRLTARFDFASAVVPAELAQRVAEAWLTALSGIARHAADQAHGLSAANLSLVRLSGREVDAISARHPGATDVWPVTPLQSGLLFESMVTSGVDVYQMQLVAHVEGEIDPPRLHAAAQALLDRHDNLRVAFARAVSGEQLQVVCGAVRLPWHEFDLRGLPDADDRLAAFLAEDARDRLDPAVPPLLRVTLVRLADDAARLVLTVHHALLDGWSVPVLVRDLLALHRGDALAPAPPYRDYLAWLAARDRQAGVAAWAEALDGVDEPTLLAAGRRTGAVARAEALEEPTPLTDAAAGRDPAGARELEVPLSADVAAALAARAAQLGVTLNTVVQTAWGLVLSALTGRDDVVFGTTVSGRDAAVPGVDEMVGLFINTVPVRVRHTPWDTLAGVLAAVQRQQAALLDHHHTGLPDVQRALGLPALFDTTTVFESFPVGGAPERAPDEVVITTITADNGTHYGMGVSASADPLLRLVLRYQRDLFGDGYAEAVLARLGTVLRLVATAPDTPVGAIGLVDPVDHAAVLARTDGSKRAPVEETVPVLFGKQAAATPEAEAVVFGDRVLTYRELDERSAALARDLVRRGVRPESVVAAGLRRSPELVVALLAVMRAGAAYLPIDHALPPDRIRYMTEDADAVLVLVDKATAAGLAFLPAPALRVDAAGRDGGAEVVEPAVHVDNTAYVIYTSGSTGRPKGVAVPHRGIAALAAGHVERMRVTGDSRMLQFASASFDVSLCELFTALLSGAAIVLADREALTAGERLARTIDAHRVTHAMIPPAVLATLPADALSTVESLVVGGEVTPPELVARWAPGRRVTNVYGPTETTACATMSLPLTPGAGDLPIGLAVPGTRLHVLDHALRPVPAGVAGELYVAGSGVARGYVGRPGLTSERFLPSPFGMPGERMYRTGDVVSLGEDGQLVFLGRLDQQVKLRGFRVELAEIEAVLLAHEDVRRAAVVVDTSAGDRRLVAYVVPSGTPAPGLAAGLREHLRGRLPDYMVVSAVVLLKAIPLTTSSKVDRRRLPAPDYTAQSAGRPPRTVREEILAGLFAEVLGVDRVGVDDDFFALGGHSLLATRLVDRISAVLGVDVPIKDVFAATTAADLAAVLEPGAALAAGTPLDPFGPVLVIKHTGDREPLWWVHPGGGICWPYLGLAGSLPADRPAYGIQAKGFDGMTPLPASIEEMVADYADEVLAVQPQGPFHLAGLSVGGTLAHALACELRRRGHEVGLLAVLDSAPARYLTGESAPTPHEVREWFAEHLTTAGANTGTESFVDNAVTVIGNHVRLMPAFTSPVYDGDIVFFNAVPNTHGSYGPLWEPYTTGEIRERDIASAHGEMYRPRPAAEICQVLCEELGP</sequence>
<gene>
    <name evidence="7" type="ORF">SAMN05216195_10729</name>
</gene>
<dbReference type="SUPFAM" id="SSF53335">
    <property type="entry name" value="S-adenosyl-L-methionine-dependent methyltransferases"/>
    <property type="match status" value="1"/>
</dbReference>
<dbReference type="PROSITE" id="PS00012">
    <property type="entry name" value="PHOSPHOPANTETHEINE"/>
    <property type="match status" value="4"/>
</dbReference>
<dbReference type="PROSITE" id="PS00455">
    <property type="entry name" value="AMP_BINDING"/>
    <property type="match status" value="3"/>
</dbReference>
<dbReference type="Pfam" id="PF05050">
    <property type="entry name" value="Methyltransf_21"/>
    <property type="match status" value="1"/>
</dbReference>
<reference evidence="8" key="1">
    <citation type="submission" date="2016-10" db="EMBL/GenBank/DDBJ databases">
        <authorList>
            <person name="Varghese N."/>
            <person name="Submissions S."/>
        </authorList>
    </citation>
    <scope>NUCLEOTIDE SEQUENCE [LARGE SCALE GENOMIC DNA]</scope>
    <source>
        <strain evidence="8">CGMCC 4.578</strain>
    </source>
</reference>
<dbReference type="NCBIfam" id="TIGR01444">
    <property type="entry name" value="fkbM_fam"/>
    <property type="match status" value="1"/>
</dbReference>
<dbReference type="SMART" id="SM00823">
    <property type="entry name" value="PKS_PP"/>
    <property type="match status" value="4"/>
</dbReference>
<dbReference type="GO" id="GO:0017000">
    <property type="term" value="P:antibiotic biosynthetic process"/>
    <property type="evidence" value="ECO:0007669"/>
    <property type="project" value="UniProtKB-KW"/>
</dbReference>
<dbReference type="InterPro" id="IPR042099">
    <property type="entry name" value="ANL_N_sf"/>
</dbReference>
<protein>
    <submittedName>
        <fullName evidence="7">Methyltransferase, FkbM family/non-ribosomal peptide synthase domain TIGR01720/amino acid adenylation domain-containing protein</fullName>
    </submittedName>
</protein>
<keyword evidence="7" id="KW-0808">Transferase</keyword>
<evidence type="ECO:0000256" key="1">
    <source>
        <dbReference type="ARBA" id="ARBA00001957"/>
    </source>
</evidence>
<evidence type="ECO:0000259" key="6">
    <source>
        <dbReference type="PROSITE" id="PS50075"/>
    </source>
</evidence>
<dbReference type="Proteomes" id="UP000199028">
    <property type="component" value="Unassembled WGS sequence"/>
</dbReference>
<proteinExistence type="predicted"/>
<dbReference type="SUPFAM" id="SSF47336">
    <property type="entry name" value="ACP-like"/>
    <property type="match status" value="4"/>
</dbReference>
<dbReference type="InterPro" id="IPR020802">
    <property type="entry name" value="TesA-like"/>
</dbReference>
<dbReference type="GO" id="GO:0072330">
    <property type="term" value="P:monocarboxylic acid biosynthetic process"/>
    <property type="evidence" value="ECO:0007669"/>
    <property type="project" value="UniProtKB-ARBA"/>
</dbReference>
<dbReference type="CDD" id="cd05930">
    <property type="entry name" value="A_NRPS"/>
    <property type="match status" value="1"/>
</dbReference>
<dbReference type="GO" id="GO:0008168">
    <property type="term" value="F:methyltransferase activity"/>
    <property type="evidence" value="ECO:0007669"/>
    <property type="project" value="UniProtKB-KW"/>
</dbReference>
<keyword evidence="8" id="KW-1185">Reference proteome</keyword>
<dbReference type="FunFam" id="1.10.1200.10:FF:000005">
    <property type="entry name" value="Nonribosomal peptide synthetase 1"/>
    <property type="match status" value="1"/>
</dbReference>
<dbReference type="Gene3D" id="3.30.559.30">
    <property type="entry name" value="Nonribosomal peptide synthetase, condensation domain"/>
    <property type="match status" value="6"/>
</dbReference>
<dbReference type="CDD" id="cd17646">
    <property type="entry name" value="A_NRPS_AB3403-like"/>
    <property type="match status" value="1"/>
</dbReference>
<dbReference type="InterPro" id="IPR009081">
    <property type="entry name" value="PP-bd_ACP"/>
</dbReference>
<dbReference type="FunFam" id="3.40.50.980:FF:000002">
    <property type="entry name" value="Enterobactin synthetase component F"/>
    <property type="match status" value="1"/>
</dbReference>
<dbReference type="InterPro" id="IPR020806">
    <property type="entry name" value="PKS_PP-bd"/>
</dbReference>
<dbReference type="Gene3D" id="1.10.1200.10">
    <property type="entry name" value="ACP-like"/>
    <property type="match status" value="3"/>
</dbReference>
<dbReference type="NCBIfam" id="NF003417">
    <property type="entry name" value="PRK04813.1"/>
    <property type="match status" value="4"/>
</dbReference>
<dbReference type="CDD" id="cd19543">
    <property type="entry name" value="DCL_NRPS"/>
    <property type="match status" value="2"/>
</dbReference>
<evidence type="ECO:0000256" key="5">
    <source>
        <dbReference type="ARBA" id="ARBA00023194"/>
    </source>
</evidence>
<dbReference type="RefSeq" id="WP_090066818.1">
    <property type="nucleotide sequence ID" value="NZ_FOFT01000007.1"/>
</dbReference>
<dbReference type="InterPro" id="IPR029063">
    <property type="entry name" value="SAM-dependent_MTases_sf"/>
</dbReference>
<dbReference type="SUPFAM" id="SSF56801">
    <property type="entry name" value="Acetyl-CoA synthetase-like"/>
    <property type="match status" value="4"/>
</dbReference>
<dbReference type="GO" id="GO:0043041">
    <property type="term" value="P:amino acid activation for nonribosomal peptide biosynthetic process"/>
    <property type="evidence" value="ECO:0007669"/>
    <property type="project" value="TreeGrafter"/>
</dbReference>
<dbReference type="FunFam" id="1.10.1200.10:FF:000016">
    <property type="entry name" value="Non-ribosomal peptide synthase"/>
    <property type="match status" value="2"/>
</dbReference>
<keyword evidence="7" id="KW-0489">Methyltransferase</keyword>
<name>A0A1H9SGB6_9PSEU</name>
<evidence type="ECO:0000256" key="4">
    <source>
        <dbReference type="ARBA" id="ARBA00022737"/>
    </source>
</evidence>
<dbReference type="InterPro" id="IPR029058">
    <property type="entry name" value="AB_hydrolase_fold"/>
</dbReference>
<accession>A0A1H9SGB6</accession>
<dbReference type="SMART" id="SM00824">
    <property type="entry name" value="PKS_TE"/>
    <property type="match status" value="1"/>
</dbReference>
<dbReference type="InterPro" id="IPR045851">
    <property type="entry name" value="AMP-bd_C_sf"/>
</dbReference>
<evidence type="ECO:0000256" key="2">
    <source>
        <dbReference type="ARBA" id="ARBA00022450"/>
    </source>
</evidence>
<dbReference type="InterPro" id="IPR020845">
    <property type="entry name" value="AMP-binding_CS"/>
</dbReference>
<dbReference type="InterPro" id="IPR001031">
    <property type="entry name" value="Thioesterase"/>
</dbReference>
<dbReference type="PANTHER" id="PTHR45527">
    <property type="entry name" value="NONRIBOSOMAL PEPTIDE SYNTHETASE"/>
    <property type="match status" value="1"/>
</dbReference>
<dbReference type="InterPro" id="IPR023213">
    <property type="entry name" value="CAT-like_dom_sf"/>
</dbReference>
<keyword evidence="2" id="KW-0596">Phosphopantetheine</keyword>
<feature type="domain" description="Carrier" evidence="6">
    <location>
        <begin position="2786"/>
        <end position="2861"/>
    </location>
</feature>
<dbReference type="Gene3D" id="3.40.50.12780">
    <property type="entry name" value="N-terminal domain of ligase-like"/>
    <property type="match status" value="2"/>
</dbReference>